<gene>
    <name evidence="1" type="ORF">K435DRAFT_368937</name>
</gene>
<keyword evidence="2" id="KW-1185">Reference proteome</keyword>
<accession>A0A4S8LBS4</accession>
<name>A0A4S8LBS4_DENBC</name>
<organism evidence="1 2">
    <name type="scientific">Dendrothele bispora (strain CBS 962.96)</name>
    <dbReference type="NCBI Taxonomy" id="1314807"/>
    <lineage>
        <taxon>Eukaryota</taxon>
        <taxon>Fungi</taxon>
        <taxon>Dikarya</taxon>
        <taxon>Basidiomycota</taxon>
        <taxon>Agaricomycotina</taxon>
        <taxon>Agaricomycetes</taxon>
        <taxon>Agaricomycetidae</taxon>
        <taxon>Agaricales</taxon>
        <taxon>Agaricales incertae sedis</taxon>
        <taxon>Dendrothele</taxon>
    </lineage>
</organism>
<sequence length="220" mass="25282">MSAFFPHASHFSIQGNTVNFVAGDQNTRIHQVYTRDSDSIVPPIALARESIFDEYQIVRRGNLRLLQQIFKEVINEDAQYCQWTLHSCVPDKRLVFTRSAYRAQVIGQDLPGSIAVVYEGRDARVAWERDFLLFSSNHNPNVAHLFGLNFSLPSLIFYNDPIPVRLLWKNGSAIIRCYIAQRIRKDIYPFGFGFDDRFSSLIDGSVIWFEVNLVSNGLIY</sequence>
<reference evidence="1 2" key="1">
    <citation type="journal article" date="2019" name="Nat. Ecol. Evol.">
        <title>Megaphylogeny resolves global patterns of mushroom evolution.</title>
        <authorList>
            <person name="Varga T."/>
            <person name="Krizsan K."/>
            <person name="Foldi C."/>
            <person name="Dima B."/>
            <person name="Sanchez-Garcia M."/>
            <person name="Sanchez-Ramirez S."/>
            <person name="Szollosi G.J."/>
            <person name="Szarkandi J.G."/>
            <person name="Papp V."/>
            <person name="Albert L."/>
            <person name="Andreopoulos W."/>
            <person name="Angelini C."/>
            <person name="Antonin V."/>
            <person name="Barry K.W."/>
            <person name="Bougher N.L."/>
            <person name="Buchanan P."/>
            <person name="Buyck B."/>
            <person name="Bense V."/>
            <person name="Catcheside P."/>
            <person name="Chovatia M."/>
            <person name="Cooper J."/>
            <person name="Damon W."/>
            <person name="Desjardin D."/>
            <person name="Finy P."/>
            <person name="Geml J."/>
            <person name="Haridas S."/>
            <person name="Hughes K."/>
            <person name="Justo A."/>
            <person name="Karasinski D."/>
            <person name="Kautmanova I."/>
            <person name="Kiss B."/>
            <person name="Kocsube S."/>
            <person name="Kotiranta H."/>
            <person name="LaButti K.M."/>
            <person name="Lechner B.E."/>
            <person name="Liimatainen K."/>
            <person name="Lipzen A."/>
            <person name="Lukacs Z."/>
            <person name="Mihaltcheva S."/>
            <person name="Morgado L.N."/>
            <person name="Niskanen T."/>
            <person name="Noordeloos M.E."/>
            <person name="Ohm R.A."/>
            <person name="Ortiz-Santana B."/>
            <person name="Ovrebo C."/>
            <person name="Racz N."/>
            <person name="Riley R."/>
            <person name="Savchenko A."/>
            <person name="Shiryaev A."/>
            <person name="Soop K."/>
            <person name="Spirin V."/>
            <person name="Szebenyi C."/>
            <person name="Tomsovsky M."/>
            <person name="Tulloss R.E."/>
            <person name="Uehling J."/>
            <person name="Grigoriev I.V."/>
            <person name="Vagvolgyi C."/>
            <person name="Papp T."/>
            <person name="Martin F.M."/>
            <person name="Miettinen O."/>
            <person name="Hibbett D.S."/>
            <person name="Nagy L.G."/>
        </authorList>
    </citation>
    <scope>NUCLEOTIDE SEQUENCE [LARGE SCALE GENOMIC DNA]</scope>
    <source>
        <strain evidence="1 2">CBS 962.96</strain>
    </source>
</reference>
<dbReference type="OrthoDB" id="3041260at2759"/>
<dbReference type="Proteomes" id="UP000297245">
    <property type="component" value="Unassembled WGS sequence"/>
</dbReference>
<protein>
    <submittedName>
        <fullName evidence="1">Uncharacterized protein</fullName>
    </submittedName>
</protein>
<dbReference type="AlphaFoldDB" id="A0A4S8LBS4"/>
<evidence type="ECO:0000313" key="1">
    <source>
        <dbReference type="EMBL" id="THU86302.1"/>
    </source>
</evidence>
<evidence type="ECO:0000313" key="2">
    <source>
        <dbReference type="Proteomes" id="UP000297245"/>
    </source>
</evidence>
<proteinExistence type="predicted"/>
<dbReference type="EMBL" id="ML179504">
    <property type="protein sequence ID" value="THU86302.1"/>
    <property type="molecule type" value="Genomic_DNA"/>
</dbReference>